<sequence>MPRLSPITTILLRECAGTGLAVAAFTYSGWITTITIADQLTHLAEPERLQAGLHAFLSALNCLTWWTGVGGLRLVGWRPNWPIRIGLTLITLSAIKTIAMGVIAHYA</sequence>
<dbReference type="Proteomes" id="UP000199213">
    <property type="component" value="Unassembled WGS sequence"/>
</dbReference>
<reference evidence="3" key="1">
    <citation type="submission" date="2016-10" db="EMBL/GenBank/DDBJ databases">
        <authorList>
            <person name="Varghese N."/>
            <person name="Submissions S."/>
        </authorList>
    </citation>
    <scope>NUCLEOTIDE SEQUENCE [LARGE SCALE GENOMIC DNA]</scope>
    <source>
        <strain evidence="3">DSM 45460</strain>
    </source>
</reference>
<accession>A0A1G9CDK7</accession>
<name>A0A1G9CDK7_ACTMZ</name>
<dbReference type="RefSeq" id="WP_245694271.1">
    <property type="nucleotide sequence ID" value="NZ_FNFM01000008.1"/>
</dbReference>
<keyword evidence="1" id="KW-0472">Membrane</keyword>
<feature type="transmembrane region" description="Helical" evidence="1">
    <location>
        <begin position="12"/>
        <end position="31"/>
    </location>
</feature>
<protein>
    <submittedName>
        <fullName evidence="2">Uncharacterized protein</fullName>
    </submittedName>
</protein>
<evidence type="ECO:0000256" key="1">
    <source>
        <dbReference type="SAM" id="Phobius"/>
    </source>
</evidence>
<keyword evidence="1" id="KW-1133">Transmembrane helix</keyword>
<dbReference type="AlphaFoldDB" id="A0A1G9CDK7"/>
<organism evidence="2 3">
    <name type="scientific">Actinopolyspora mzabensis</name>
    <dbReference type="NCBI Taxonomy" id="995066"/>
    <lineage>
        <taxon>Bacteria</taxon>
        <taxon>Bacillati</taxon>
        <taxon>Actinomycetota</taxon>
        <taxon>Actinomycetes</taxon>
        <taxon>Actinopolysporales</taxon>
        <taxon>Actinopolysporaceae</taxon>
        <taxon>Actinopolyspora</taxon>
    </lineage>
</organism>
<evidence type="ECO:0000313" key="3">
    <source>
        <dbReference type="Proteomes" id="UP000199213"/>
    </source>
</evidence>
<keyword evidence="3" id="KW-1185">Reference proteome</keyword>
<feature type="transmembrane region" description="Helical" evidence="1">
    <location>
        <begin position="87"/>
        <end position="106"/>
    </location>
</feature>
<evidence type="ECO:0000313" key="2">
    <source>
        <dbReference type="EMBL" id="SDK49751.1"/>
    </source>
</evidence>
<gene>
    <name evidence="2" type="ORF">SAMN04487820_108261</name>
</gene>
<feature type="transmembrane region" description="Helical" evidence="1">
    <location>
        <begin position="51"/>
        <end position="75"/>
    </location>
</feature>
<proteinExistence type="predicted"/>
<dbReference type="EMBL" id="FNFM01000008">
    <property type="protein sequence ID" value="SDK49751.1"/>
    <property type="molecule type" value="Genomic_DNA"/>
</dbReference>
<keyword evidence="1" id="KW-0812">Transmembrane</keyword>